<evidence type="ECO:0000313" key="3">
    <source>
        <dbReference type="Proteomes" id="UP000316852"/>
    </source>
</evidence>
<name>A0A538T945_UNCEI</name>
<dbReference type="InterPro" id="IPR034660">
    <property type="entry name" value="DinB/YfiT-like"/>
</dbReference>
<dbReference type="EMBL" id="VBOW01000017">
    <property type="protein sequence ID" value="TMQ60054.1"/>
    <property type="molecule type" value="Genomic_DNA"/>
</dbReference>
<organism evidence="2 3">
    <name type="scientific">Eiseniibacteriota bacterium</name>
    <dbReference type="NCBI Taxonomy" id="2212470"/>
    <lineage>
        <taxon>Bacteria</taxon>
        <taxon>Candidatus Eiseniibacteriota</taxon>
    </lineage>
</organism>
<dbReference type="Pfam" id="PF12867">
    <property type="entry name" value="DinB_2"/>
    <property type="match status" value="1"/>
</dbReference>
<dbReference type="InterPro" id="IPR024775">
    <property type="entry name" value="DinB-like"/>
</dbReference>
<protein>
    <submittedName>
        <fullName evidence="2">DinB family protein</fullName>
    </submittedName>
</protein>
<evidence type="ECO:0000259" key="1">
    <source>
        <dbReference type="Pfam" id="PF12867"/>
    </source>
</evidence>
<gene>
    <name evidence="2" type="ORF">E6K76_02755</name>
</gene>
<dbReference type="AlphaFoldDB" id="A0A538T945"/>
<dbReference type="Gene3D" id="1.20.120.450">
    <property type="entry name" value="dinb family like domain"/>
    <property type="match status" value="1"/>
</dbReference>
<feature type="domain" description="DinB-like" evidence="1">
    <location>
        <begin position="25"/>
        <end position="141"/>
    </location>
</feature>
<dbReference type="SUPFAM" id="SSF109854">
    <property type="entry name" value="DinB/YfiT-like putative metalloenzymes"/>
    <property type="match status" value="1"/>
</dbReference>
<proteinExistence type="predicted"/>
<sequence>MNECERLADQLTRALNGDAWHGPSWRETLEGITREAALHRPIPEAHTIAEIVLHATTWHDVVRRRLEGESPEVSDAQDWPAASFSDEAGWSAAVARLFETGNTLAATIRRFEAEKVHGTRPGVDGTWFELIIGELQHVLYHAGQVGLLKKAHVRLAV</sequence>
<comment type="caution">
    <text evidence="2">The sequence shown here is derived from an EMBL/GenBank/DDBJ whole genome shotgun (WGS) entry which is preliminary data.</text>
</comment>
<dbReference type="Proteomes" id="UP000316852">
    <property type="component" value="Unassembled WGS sequence"/>
</dbReference>
<reference evidence="2 3" key="1">
    <citation type="journal article" date="2019" name="Nat. Microbiol.">
        <title>Mediterranean grassland soil C-N compound turnover is dependent on rainfall and depth, and is mediated by genomically divergent microorganisms.</title>
        <authorList>
            <person name="Diamond S."/>
            <person name="Andeer P.F."/>
            <person name="Li Z."/>
            <person name="Crits-Christoph A."/>
            <person name="Burstein D."/>
            <person name="Anantharaman K."/>
            <person name="Lane K.R."/>
            <person name="Thomas B.C."/>
            <person name="Pan C."/>
            <person name="Northen T.R."/>
            <person name="Banfield J.F."/>
        </authorList>
    </citation>
    <scope>NUCLEOTIDE SEQUENCE [LARGE SCALE GENOMIC DNA]</scope>
    <source>
        <strain evidence="2">WS_6</strain>
    </source>
</reference>
<evidence type="ECO:0000313" key="2">
    <source>
        <dbReference type="EMBL" id="TMQ60054.1"/>
    </source>
</evidence>
<accession>A0A538T945</accession>